<sequence>MLALLAGVLTSLTPCSLSSVPLVIGYVGGTGNNDPKKAFRLSLTFSAGSAVTFTILGTVSSLVGKLMGTSASWWYLLLGVLMALMALQTWEIYNFIPSTTLIAKNTRRGYIGAFIAGILGGLFSSPCATPVLITLLAIVADKGSLIWGIVLLLLYSIGHSALVIVAGTSIGFVRNMTSNNRYGTFSKGLKFVMGSVILLIAFYMFYLGF</sequence>
<feature type="transmembrane region" description="Helical" evidence="6">
    <location>
        <begin position="110"/>
        <end position="138"/>
    </location>
</feature>
<dbReference type="GO" id="GO:0016020">
    <property type="term" value="C:membrane"/>
    <property type="evidence" value="ECO:0007669"/>
    <property type="project" value="UniProtKB-SubCell"/>
</dbReference>
<dbReference type="Pfam" id="PF02683">
    <property type="entry name" value="DsbD_TM"/>
    <property type="match status" value="1"/>
</dbReference>
<proteinExistence type="inferred from homology"/>
<keyword evidence="4 6" id="KW-1133">Transmembrane helix</keyword>
<reference evidence="9" key="1">
    <citation type="submission" date="2016-11" db="EMBL/GenBank/DDBJ databases">
        <authorList>
            <person name="Varghese N."/>
            <person name="Submissions S."/>
        </authorList>
    </citation>
    <scope>NUCLEOTIDE SEQUENCE [LARGE SCALE GENOMIC DNA]</scope>
    <source>
        <strain evidence="9">DSM 15449</strain>
    </source>
</reference>
<dbReference type="RefSeq" id="WP_242947592.1">
    <property type="nucleotide sequence ID" value="NZ_FQXJ01000014.1"/>
</dbReference>
<feature type="transmembrane region" description="Helical" evidence="6">
    <location>
        <begin position="188"/>
        <end position="207"/>
    </location>
</feature>
<protein>
    <submittedName>
        <fullName evidence="8">Cytochrome C biogenesis protein transmembrane region</fullName>
    </submittedName>
</protein>
<evidence type="ECO:0000256" key="1">
    <source>
        <dbReference type="ARBA" id="ARBA00004141"/>
    </source>
</evidence>
<evidence type="ECO:0000256" key="5">
    <source>
        <dbReference type="ARBA" id="ARBA00023136"/>
    </source>
</evidence>
<dbReference type="EMBL" id="FQXJ01000014">
    <property type="protein sequence ID" value="SHI26919.1"/>
    <property type="molecule type" value="Genomic_DNA"/>
</dbReference>
<evidence type="ECO:0000256" key="2">
    <source>
        <dbReference type="ARBA" id="ARBA00006143"/>
    </source>
</evidence>
<dbReference type="AlphaFoldDB" id="A0A1M5ZS33"/>
<feature type="domain" description="Cytochrome C biogenesis protein transmembrane" evidence="7">
    <location>
        <begin position="3"/>
        <end position="205"/>
    </location>
</feature>
<name>A0A1M5ZS33_9FIRM</name>
<gene>
    <name evidence="8" type="ORF">SAMN02746098_03583</name>
</gene>
<evidence type="ECO:0000256" key="4">
    <source>
        <dbReference type="ARBA" id="ARBA00022989"/>
    </source>
</evidence>
<dbReference type="PANTHER" id="PTHR31272">
    <property type="entry name" value="CYTOCHROME C-TYPE BIOGENESIS PROTEIN HI_1454-RELATED"/>
    <property type="match status" value="1"/>
</dbReference>
<evidence type="ECO:0000256" key="3">
    <source>
        <dbReference type="ARBA" id="ARBA00022692"/>
    </source>
</evidence>
<accession>A0A1M5ZS33</accession>
<evidence type="ECO:0000313" key="9">
    <source>
        <dbReference type="Proteomes" id="UP000183954"/>
    </source>
</evidence>
<dbReference type="PANTHER" id="PTHR31272:SF6">
    <property type="entry name" value="CYTOCHROME C-TYPE BIOGENESIS CCDA-LIKE CHLOROPLASTIC PROTEIN"/>
    <property type="match status" value="1"/>
</dbReference>
<dbReference type="InterPro" id="IPR003834">
    <property type="entry name" value="Cyt_c_assmbl_TM_dom"/>
</dbReference>
<keyword evidence="3 6" id="KW-0812">Transmembrane</keyword>
<evidence type="ECO:0000313" key="8">
    <source>
        <dbReference type="EMBL" id="SHI26919.1"/>
    </source>
</evidence>
<feature type="transmembrane region" description="Helical" evidence="6">
    <location>
        <begin position="71"/>
        <end position="90"/>
    </location>
</feature>
<dbReference type="InterPro" id="IPR051790">
    <property type="entry name" value="Cytochrome_c-biogenesis_DsbD"/>
</dbReference>
<keyword evidence="5 6" id="KW-0472">Membrane</keyword>
<comment type="similarity">
    <text evidence="2">Belongs to the DsbD family.</text>
</comment>
<dbReference type="Proteomes" id="UP000183954">
    <property type="component" value="Unassembled WGS sequence"/>
</dbReference>
<feature type="transmembrane region" description="Helical" evidence="6">
    <location>
        <begin position="41"/>
        <end position="64"/>
    </location>
</feature>
<evidence type="ECO:0000259" key="7">
    <source>
        <dbReference type="Pfam" id="PF02683"/>
    </source>
</evidence>
<organism evidence="8 9">
    <name type="scientific">Desulfosporosinus lacus DSM 15449</name>
    <dbReference type="NCBI Taxonomy" id="1121420"/>
    <lineage>
        <taxon>Bacteria</taxon>
        <taxon>Bacillati</taxon>
        <taxon>Bacillota</taxon>
        <taxon>Clostridia</taxon>
        <taxon>Eubacteriales</taxon>
        <taxon>Desulfitobacteriaceae</taxon>
        <taxon>Desulfosporosinus</taxon>
    </lineage>
</organism>
<keyword evidence="9" id="KW-1185">Reference proteome</keyword>
<feature type="transmembrane region" description="Helical" evidence="6">
    <location>
        <begin position="145"/>
        <end position="168"/>
    </location>
</feature>
<comment type="subcellular location">
    <subcellularLocation>
        <location evidence="1">Membrane</location>
        <topology evidence="1">Multi-pass membrane protein</topology>
    </subcellularLocation>
</comment>
<dbReference type="GO" id="GO:0017004">
    <property type="term" value="P:cytochrome complex assembly"/>
    <property type="evidence" value="ECO:0007669"/>
    <property type="project" value="InterPro"/>
</dbReference>
<dbReference type="STRING" id="1121420.SAMN02746098_03583"/>
<evidence type="ECO:0000256" key="6">
    <source>
        <dbReference type="SAM" id="Phobius"/>
    </source>
</evidence>